<protein>
    <recommendedName>
        <fullName evidence="4">DUF3955 domain-containing protein</fullName>
    </recommendedName>
</protein>
<gene>
    <name evidence="2" type="ORF">ACFSOY_06885</name>
</gene>
<sequence length="65" mass="7550">MLKRFILIWLGLALILFAGSYVAAEVKPSNFGEIYGILYIWLLWMFPVACLVELGVNIYKKRKQK</sequence>
<reference evidence="3" key="1">
    <citation type="journal article" date="2019" name="Int. J. Syst. Evol. Microbiol.">
        <title>The Global Catalogue of Microorganisms (GCM) 10K type strain sequencing project: providing services to taxonomists for standard genome sequencing and annotation.</title>
        <authorList>
            <consortium name="The Broad Institute Genomics Platform"/>
            <consortium name="The Broad Institute Genome Sequencing Center for Infectious Disease"/>
            <person name="Wu L."/>
            <person name="Ma J."/>
        </authorList>
    </citation>
    <scope>NUCLEOTIDE SEQUENCE [LARGE SCALE GENOMIC DNA]</scope>
    <source>
        <strain evidence="3">CGMCC 1.13574</strain>
    </source>
</reference>
<evidence type="ECO:0000256" key="1">
    <source>
        <dbReference type="SAM" id="Phobius"/>
    </source>
</evidence>
<keyword evidence="1" id="KW-1133">Transmembrane helix</keyword>
<evidence type="ECO:0000313" key="2">
    <source>
        <dbReference type="EMBL" id="MFD2169718.1"/>
    </source>
</evidence>
<keyword evidence="1" id="KW-0472">Membrane</keyword>
<organism evidence="2 3">
    <name type="scientific">Tumebacillus lipolyticus</name>
    <dbReference type="NCBI Taxonomy" id="1280370"/>
    <lineage>
        <taxon>Bacteria</taxon>
        <taxon>Bacillati</taxon>
        <taxon>Bacillota</taxon>
        <taxon>Bacilli</taxon>
        <taxon>Bacillales</taxon>
        <taxon>Alicyclobacillaceae</taxon>
        <taxon>Tumebacillus</taxon>
    </lineage>
</organism>
<comment type="caution">
    <text evidence="2">The sequence shown here is derived from an EMBL/GenBank/DDBJ whole genome shotgun (WGS) entry which is preliminary data.</text>
</comment>
<keyword evidence="3" id="KW-1185">Reference proteome</keyword>
<proteinExistence type="predicted"/>
<evidence type="ECO:0008006" key="4">
    <source>
        <dbReference type="Google" id="ProtNLM"/>
    </source>
</evidence>
<evidence type="ECO:0000313" key="3">
    <source>
        <dbReference type="Proteomes" id="UP001597343"/>
    </source>
</evidence>
<name>A0ABW4ZUK7_9BACL</name>
<dbReference type="EMBL" id="JBHUIO010000005">
    <property type="protein sequence ID" value="MFD2169718.1"/>
    <property type="molecule type" value="Genomic_DNA"/>
</dbReference>
<accession>A0ABW4ZUK7</accession>
<dbReference type="Proteomes" id="UP001597343">
    <property type="component" value="Unassembled WGS sequence"/>
</dbReference>
<keyword evidence="1" id="KW-0812">Transmembrane</keyword>
<dbReference type="RefSeq" id="WP_386045085.1">
    <property type="nucleotide sequence ID" value="NZ_JBHUIO010000005.1"/>
</dbReference>
<feature type="transmembrane region" description="Helical" evidence="1">
    <location>
        <begin position="34"/>
        <end position="59"/>
    </location>
</feature>